<protein>
    <submittedName>
        <fullName evidence="1">Uncharacterized protein</fullName>
    </submittedName>
</protein>
<accession>A0ABW8D795</accession>
<keyword evidence="2" id="KW-1185">Reference proteome</keyword>
<proteinExistence type="predicted"/>
<comment type="caution">
    <text evidence="1">The sequence shown here is derived from an EMBL/GenBank/DDBJ whole genome shotgun (WGS) entry which is preliminary data.</text>
</comment>
<dbReference type="Proteomes" id="UP001615550">
    <property type="component" value="Unassembled WGS sequence"/>
</dbReference>
<sequence>MAYTKQEPQQIKPYTKEEIKSLRKEMVTLKQGIQLPLMVHGVFAPADIKLSGLADDKQHAVFALIEKLKTSLTAHGADTSNLVFEPKNLQELCSLFSDVETLAEETRKNKDNPEAKSSIFSCCY</sequence>
<evidence type="ECO:0000313" key="2">
    <source>
        <dbReference type="Proteomes" id="UP001615550"/>
    </source>
</evidence>
<organism evidence="1 2">
    <name type="scientific">Legionella lytica</name>
    <dbReference type="NCBI Taxonomy" id="96232"/>
    <lineage>
        <taxon>Bacteria</taxon>
        <taxon>Pseudomonadati</taxon>
        <taxon>Pseudomonadota</taxon>
        <taxon>Gammaproteobacteria</taxon>
        <taxon>Legionellales</taxon>
        <taxon>Legionellaceae</taxon>
        <taxon>Legionella</taxon>
    </lineage>
</organism>
<evidence type="ECO:0000313" key="1">
    <source>
        <dbReference type="EMBL" id="MFJ1268567.1"/>
    </source>
</evidence>
<dbReference type="EMBL" id="JBGORX010000002">
    <property type="protein sequence ID" value="MFJ1268567.1"/>
    <property type="molecule type" value="Genomic_DNA"/>
</dbReference>
<reference evidence="1 2" key="1">
    <citation type="submission" date="2024-08" db="EMBL/GenBank/DDBJ databases">
        <title>Draft Genome Sequence of Legionella lytica strain DSB2004, Isolated From a Fire Sprinkler System.</title>
        <authorList>
            <person name="Everhart A.D."/>
            <person name="Kidane D.T."/>
            <person name="Farone A.L."/>
            <person name="Farone M.B."/>
        </authorList>
    </citation>
    <scope>NUCLEOTIDE SEQUENCE [LARGE SCALE GENOMIC DNA]</scope>
    <source>
        <strain evidence="1 2">DSB2004</strain>
    </source>
</reference>
<gene>
    <name evidence="1" type="ORF">ACD661_08385</name>
</gene>
<name>A0ABW8D795_9GAMM</name>
<dbReference type="RefSeq" id="WP_400187413.1">
    <property type="nucleotide sequence ID" value="NZ_JBGORX010000002.1"/>
</dbReference>